<protein>
    <submittedName>
        <fullName evidence="2">Helix-turn-helix domain of resolvase</fullName>
    </submittedName>
</protein>
<dbReference type="OrthoDB" id="3512717at2"/>
<dbReference type="STRING" id="47855.GA0070606_2481"/>
<evidence type="ECO:0000313" key="2">
    <source>
        <dbReference type="EMBL" id="SCL55683.1"/>
    </source>
</evidence>
<dbReference type="Proteomes" id="UP000199001">
    <property type="component" value="Unassembled WGS sequence"/>
</dbReference>
<dbReference type="InterPro" id="IPR009057">
    <property type="entry name" value="Homeodomain-like_sf"/>
</dbReference>
<evidence type="ECO:0000313" key="3">
    <source>
        <dbReference type="Proteomes" id="UP000199001"/>
    </source>
</evidence>
<feature type="region of interest" description="Disordered" evidence="1">
    <location>
        <begin position="13"/>
        <end position="33"/>
    </location>
</feature>
<dbReference type="Pfam" id="PF13384">
    <property type="entry name" value="HTH_23"/>
    <property type="match status" value="1"/>
</dbReference>
<evidence type="ECO:0000256" key="1">
    <source>
        <dbReference type="SAM" id="MobiDB-lite"/>
    </source>
</evidence>
<name>A0A1C6UP38_9ACTN</name>
<gene>
    <name evidence="2" type="ORF">GA0070606_2481</name>
</gene>
<dbReference type="SUPFAM" id="SSF46689">
    <property type="entry name" value="Homeodomain-like"/>
    <property type="match status" value="1"/>
</dbReference>
<reference evidence="3" key="1">
    <citation type="submission" date="2016-06" db="EMBL/GenBank/DDBJ databases">
        <authorList>
            <person name="Varghese N."/>
            <person name="Submissions Spin"/>
        </authorList>
    </citation>
    <scope>NUCLEOTIDE SEQUENCE [LARGE SCALE GENOMIC DNA]</scope>
    <source>
        <strain evidence="3">DSM 43903</strain>
    </source>
</reference>
<organism evidence="2 3">
    <name type="scientific">Micromonospora citrea</name>
    <dbReference type="NCBI Taxonomy" id="47855"/>
    <lineage>
        <taxon>Bacteria</taxon>
        <taxon>Bacillati</taxon>
        <taxon>Actinomycetota</taxon>
        <taxon>Actinomycetes</taxon>
        <taxon>Micromonosporales</taxon>
        <taxon>Micromonosporaceae</taxon>
        <taxon>Micromonospora</taxon>
    </lineage>
</organism>
<dbReference type="AlphaFoldDB" id="A0A1C6UP38"/>
<keyword evidence="3" id="KW-1185">Reference proteome</keyword>
<sequence length="96" mass="10585">MLELSYARTNVLVMTDPSTTGPPTAQPAGGYRGPLPELYERALSLRRDGCTVPEIARRVGVARSTAYQWVCHLPIDSDSDEARARRRAHSKVMTDA</sequence>
<accession>A0A1C6UP38</accession>
<dbReference type="EMBL" id="FMHZ01000002">
    <property type="protein sequence ID" value="SCL55683.1"/>
    <property type="molecule type" value="Genomic_DNA"/>
</dbReference>
<proteinExistence type="predicted"/>